<protein>
    <submittedName>
        <fullName evidence="1">Coiled-coil and C2 domain-containing protein 1A</fullName>
    </submittedName>
</protein>
<dbReference type="EMBL" id="CM024789">
    <property type="protein sequence ID" value="KAG8015179.1"/>
    <property type="molecule type" value="Genomic_DNA"/>
</dbReference>
<sequence length="927" mass="100793">MSRSRNPPPRGQGAARAKQMGLLLDLSPDGGMNDEGNDEELEAELLKLMGGGGGGRSQGKKGEGRAPVPMAEIERMAALCMKDLDDEEIGDDDLDDDDLLAELNDVLEEDEEETPAASPPAVTPTAHKVSVASHSAPPAAPSGATGLEARLLERIDMYKTAISNAKAAGETSKVRRYDRGLKTLQSMLTSARKGKPVNEEEMPPPVALGGKPNATAESESTKERETPQPTLMPSPPTNQKPLREAAPTAPNTKPVHLTPPQNPSAAITPETPAISPLTPSQPDAQHSELKQAVLSRQREYKMAAIHAKQSGDVDLAKQHYLTSKKMDLLVEALDAGKLVDLSSLPPPPGDVVAAHCAPPPPQSSTKPAAPAAPAPTQVATADLPAPRSLAEALQQRMDIYKSAAEGAKSKGDDRKARMHQRIVKQYQDAIKAHKAGRPVSLSDLPVPPGITLSSGVFQYSFHYIITVSHVSVALLGCPPLQGSEGGQQNFLGVLETAMKIANQDADGEDEEEDGQSVAAKPAARPPAQKAKSPAPQAPGGSTAVKLGPKAQQQVDFLLLRRQAFMRAALRSKQMKIPSAPVSEENYSLARSRTSPRSPRSSEQFHGLMDLLRKQHERCLANCQQFVHLGSVAEALKFEKLVEECMKNIEILKNAYAKGQPVPKCHTEERTFNTVKIYSNLTLNEMVLYIIRGINLPAPSGVSPNDLDASVKFEFPFPSANTSSPEFKEQFKLNINRGHRGFKRVVQSKGIKFEVIHKGGLFKTDKVVGTAQLKLEALENHCDAREIIEVMDGRKATGGKLEVRVKIREPLSGVDLQPVTEKWLVLEPVSSLSPPERQKERMAEYRKTRRDPPSDLIHQHQEVTHRLQWQKAQLERASPALLTEYETVLRRLVQGLADSVKKYSSQGNRDVAKDALGRLKMVESEVRL</sequence>
<evidence type="ECO:0000313" key="1">
    <source>
        <dbReference type="EMBL" id="KAG8015179.1"/>
    </source>
</evidence>
<keyword evidence="2" id="KW-1185">Reference proteome</keyword>
<name>A0ACB7FKW4_NIBAL</name>
<organism evidence="1 2">
    <name type="scientific">Nibea albiflora</name>
    <name type="common">Yellow drum</name>
    <name type="synonym">Corvina albiflora</name>
    <dbReference type="NCBI Taxonomy" id="240163"/>
    <lineage>
        <taxon>Eukaryota</taxon>
        <taxon>Metazoa</taxon>
        <taxon>Chordata</taxon>
        <taxon>Craniata</taxon>
        <taxon>Vertebrata</taxon>
        <taxon>Euteleostomi</taxon>
        <taxon>Actinopterygii</taxon>
        <taxon>Neopterygii</taxon>
        <taxon>Teleostei</taxon>
        <taxon>Neoteleostei</taxon>
        <taxon>Acanthomorphata</taxon>
        <taxon>Eupercaria</taxon>
        <taxon>Sciaenidae</taxon>
        <taxon>Nibea</taxon>
    </lineage>
</organism>
<evidence type="ECO:0000313" key="2">
    <source>
        <dbReference type="Proteomes" id="UP000805704"/>
    </source>
</evidence>
<comment type="caution">
    <text evidence="1">The sequence shown here is derived from an EMBL/GenBank/DDBJ whole genome shotgun (WGS) entry which is preliminary data.</text>
</comment>
<accession>A0ACB7FKW4</accession>
<reference evidence="1" key="1">
    <citation type="submission" date="2020-04" db="EMBL/GenBank/DDBJ databases">
        <title>A chromosome-scale assembly and high-density genetic map of the yellow drum (Nibea albiflora) genome.</title>
        <authorList>
            <person name="Xu D."/>
            <person name="Zhang W."/>
            <person name="Chen R."/>
            <person name="Tan P."/>
            <person name="Wang L."/>
            <person name="Song H."/>
            <person name="Tian L."/>
            <person name="Zhu Q."/>
            <person name="Wang B."/>
        </authorList>
    </citation>
    <scope>NUCLEOTIDE SEQUENCE</scope>
    <source>
        <strain evidence="1">ZJHYS-2018</strain>
    </source>
</reference>
<dbReference type="Proteomes" id="UP000805704">
    <property type="component" value="Chromosome 1"/>
</dbReference>
<gene>
    <name evidence="1" type="primary">CC2D1A</name>
    <name evidence="1" type="ORF">GBF38_022500</name>
</gene>
<proteinExistence type="predicted"/>